<proteinExistence type="inferred from homology"/>
<dbReference type="EMBL" id="CP001874">
    <property type="protein sequence ID" value="ADG87520.1"/>
    <property type="molecule type" value="Genomic_DNA"/>
</dbReference>
<dbReference type="InterPro" id="IPR005311">
    <property type="entry name" value="PBP_dimer"/>
</dbReference>
<feature type="domain" description="Penicillin-binding protein transpeptidase" evidence="5">
    <location>
        <begin position="346"/>
        <end position="625"/>
    </location>
</feature>
<keyword evidence="3" id="KW-0472">Membrane</keyword>
<dbReference type="AlphaFoldDB" id="D6Y6E8"/>
<dbReference type="Pfam" id="PF03717">
    <property type="entry name" value="PBP_dimer"/>
    <property type="match status" value="1"/>
</dbReference>
<dbReference type="eggNOG" id="COG0768">
    <property type="taxonomic scope" value="Bacteria"/>
</dbReference>
<evidence type="ECO:0000259" key="5">
    <source>
        <dbReference type="Pfam" id="PF00905"/>
    </source>
</evidence>
<organism evidence="8 9">
    <name type="scientific">Thermobispora bispora (strain ATCC 19993 / DSM 43833 / CBS 139.67 / JCM 10125 / KCTC 9307 / NBRC 14880 / R51)</name>
    <dbReference type="NCBI Taxonomy" id="469371"/>
    <lineage>
        <taxon>Bacteria</taxon>
        <taxon>Bacillati</taxon>
        <taxon>Actinomycetota</taxon>
        <taxon>Actinomycetes</taxon>
        <taxon>Streptosporangiales</taxon>
        <taxon>Streptosporangiaceae</taxon>
        <taxon>Thermobispora</taxon>
    </lineage>
</organism>
<evidence type="ECO:0000259" key="6">
    <source>
        <dbReference type="Pfam" id="PF03717"/>
    </source>
</evidence>
<dbReference type="SUPFAM" id="SSF54427">
    <property type="entry name" value="NTF2-like"/>
    <property type="match status" value="1"/>
</dbReference>
<dbReference type="InterPro" id="IPR032710">
    <property type="entry name" value="NTF2-like_dom_sf"/>
</dbReference>
<protein>
    <submittedName>
        <fullName evidence="8">NTF2 domain protein transpeptidase</fullName>
    </submittedName>
</protein>
<comment type="subcellular location">
    <subcellularLocation>
        <location evidence="1">Membrane</location>
    </subcellularLocation>
</comment>
<evidence type="ECO:0000256" key="1">
    <source>
        <dbReference type="ARBA" id="ARBA00004370"/>
    </source>
</evidence>
<dbReference type="SUPFAM" id="SSF56519">
    <property type="entry name" value="Penicillin binding protein dimerisation domain"/>
    <property type="match status" value="1"/>
</dbReference>
<dbReference type="InterPro" id="IPR012338">
    <property type="entry name" value="Beta-lactam/transpept-like"/>
</dbReference>
<feature type="region of interest" description="Disordered" evidence="4">
    <location>
        <begin position="517"/>
        <end position="540"/>
    </location>
</feature>
<feature type="domain" description="NTF2-like N-terminal transpeptidase" evidence="7">
    <location>
        <begin position="29"/>
        <end position="139"/>
    </location>
</feature>
<evidence type="ECO:0000259" key="7">
    <source>
        <dbReference type="Pfam" id="PF05223"/>
    </source>
</evidence>
<dbReference type="STRING" id="469371.Tbis_0796"/>
<dbReference type="SUPFAM" id="SSF56601">
    <property type="entry name" value="beta-lactamase/transpeptidase-like"/>
    <property type="match status" value="1"/>
</dbReference>
<gene>
    <name evidence="8" type="ordered locus">Tbis_0796</name>
</gene>
<dbReference type="Pfam" id="PF05223">
    <property type="entry name" value="MecA_N"/>
    <property type="match status" value="1"/>
</dbReference>
<dbReference type="InterPro" id="IPR007887">
    <property type="entry name" value="MecA_N"/>
</dbReference>
<dbReference type="Gene3D" id="3.40.710.10">
    <property type="entry name" value="DD-peptidase/beta-lactamase superfamily"/>
    <property type="match status" value="1"/>
</dbReference>
<dbReference type="InterPro" id="IPR001460">
    <property type="entry name" value="PCN-bd_Tpept"/>
</dbReference>
<evidence type="ECO:0000256" key="4">
    <source>
        <dbReference type="SAM" id="MobiDB-lite"/>
    </source>
</evidence>
<dbReference type="PANTHER" id="PTHR30627:SF24">
    <property type="entry name" value="PENICILLIN-BINDING PROTEIN 4B"/>
    <property type="match status" value="1"/>
</dbReference>
<reference evidence="8 9" key="1">
    <citation type="submission" date="2010-01" db="EMBL/GenBank/DDBJ databases">
        <title>The complete genome of Thermobispora bispora DSM 43833.</title>
        <authorList>
            <consortium name="US DOE Joint Genome Institute (JGI-PGF)"/>
            <person name="Lucas S."/>
            <person name="Copeland A."/>
            <person name="Lapidus A."/>
            <person name="Glavina del Rio T."/>
            <person name="Dalin E."/>
            <person name="Tice H."/>
            <person name="Bruce D."/>
            <person name="Goodwin L."/>
            <person name="Pitluck S."/>
            <person name="Kyrpides N."/>
            <person name="Mavromatis K."/>
            <person name="Ivanova N."/>
            <person name="Mikhailova N."/>
            <person name="Chertkov O."/>
            <person name="Brettin T."/>
            <person name="Detter J.C."/>
            <person name="Han C."/>
            <person name="Larimer F."/>
            <person name="Land M."/>
            <person name="Hauser L."/>
            <person name="Markowitz V."/>
            <person name="Cheng J.-F."/>
            <person name="Hugenholtz P."/>
            <person name="Woyke T."/>
            <person name="Wu D."/>
            <person name="Jando M."/>
            <person name="Schneider S."/>
            <person name="Klenk H.-P."/>
            <person name="Eisen J.A."/>
        </authorList>
    </citation>
    <scope>NUCLEOTIDE SEQUENCE [LARGE SCALE GENOMIC DNA]</scope>
    <source>
        <strain evidence="9">ATCC 19993 / DSM 43833 / CBS 139.67 / JCM 10125 / KCTC 9307 / NBRC 14880 / R51</strain>
    </source>
</reference>
<dbReference type="GO" id="GO:0005886">
    <property type="term" value="C:plasma membrane"/>
    <property type="evidence" value="ECO:0007669"/>
    <property type="project" value="TreeGrafter"/>
</dbReference>
<dbReference type="OrthoDB" id="5241017at2"/>
<dbReference type="RefSeq" id="WP_013131053.1">
    <property type="nucleotide sequence ID" value="NC_014165.1"/>
</dbReference>
<dbReference type="HOGENOM" id="CLU_025328_0_0_11"/>
<dbReference type="Pfam" id="PF00905">
    <property type="entry name" value="Transpeptidase"/>
    <property type="match status" value="1"/>
</dbReference>
<sequence>MSAHARAVRAALALGLAVPLLTGCLEESSPHEAVREFLVGWQTGDYASAARRADANPATVRKALADAKQQLDAASIRFSIKGITRDGDTARADFHAEVDLGENTPLWEYDGSLPLRLVGGRWKVRWSPSVIHPDLRPGQRFAVATKPQGRQPILDRHGDPLQNETVLYVAGVYPAEIKDPERLCGELSRVTGFAQDRLLSRIRSAPPKDFVALATFGRTKYAQIHQRLRAIQGIRIVTDNAPVAPKSPTQIVGRVSAITPEAEQALGGPQRAGDSFGREGLQRAYQDQLTGTTETSVVILDAQTGRQIKELQAWRPVRKPTPVQTTIDSRLQSAADAAVVGPRPAALVAVQASTGHVLAVATNQLHQERDALAGRYPAGSVFSIVAADALLRSGFNPEQRVPCTPERSVGGARFQEPGVLTLQTPTFRTDFAQGCVTALASLARRVDGEAIRVTAARYGIGVDWELPLRTFSGSLPRADSDAAVARIIAGQTVQVSPLAMALVAAAVNTGTWRPPVLVTSPSTLPEPSSDGARRPEAQPVRLDPGTVTKLRELMRAGVTSGMARAAAAPGGAVHGVAGLADHIEGKKRTSLSWFVGWQGDVAVAVMAASDDKSAAAAIAGSFFRNARVRL</sequence>
<evidence type="ECO:0000256" key="2">
    <source>
        <dbReference type="ARBA" id="ARBA00007171"/>
    </source>
</evidence>
<evidence type="ECO:0000256" key="3">
    <source>
        <dbReference type="ARBA" id="ARBA00023136"/>
    </source>
</evidence>
<dbReference type="PROSITE" id="PS51257">
    <property type="entry name" value="PROKAR_LIPOPROTEIN"/>
    <property type="match status" value="1"/>
</dbReference>
<dbReference type="Proteomes" id="UP000006640">
    <property type="component" value="Chromosome"/>
</dbReference>
<dbReference type="GO" id="GO:0071972">
    <property type="term" value="F:peptidoglycan L,D-transpeptidase activity"/>
    <property type="evidence" value="ECO:0007669"/>
    <property type="project" value="TreeGrafter"/>
</dbReference>
<dbReference type="GO" id="GO:0046677">
    <property type="term" value="P:response to antibiotic"/>
    <property type="evidence" value="ECO:0007669"/>
    <property type="project" value="InterPro"/>
</dbReference>
<dbReference type="GO" id="GO:0008658">
    <property type="term" value="F:penicillin binding"/>
    <property type="evidence" value="ECO:0007669"/>
    <property type="project" value="InterPro"/>
</dbReference>
<feature type="domain" description="Penicillin-binding protein dimerisation" evidence="6">
    <location>
        <begin position="150"/>
        <end position="311"/>
    </location>
</feature>
<dbReference type="GO" id="GO:0071555">
    <property type="term" value="P:cell wall organization"/>
    <property type="evidence" value="ECO:0007669"/>
    <property type="project" value="TreeGrafter"/>
</dbReference>
<evidence type="ECO:0000313" key="8">
    <source>
        <dbReference type="EMBL" id="ADG87520.1"/>
    </source>
</evidence>
<dbReference type="InterPro" id="IPR036138">
    <property type="entry name" value="PBP_dimer_sf"/>
</dbReference>
<dbReference type="KEGG" id="tbi:Tbis_0796"/>
<dbReference type="Gene3D" id="3.90.1310.10">
    <property type="entry name" value="Penicillin-binding protein 2a (Domain 2)"/>
    <property type="match status" value="1"/>
</dbReference>
<dbReference type="PANTHER" id="PTHR30627">
    <property type="entry name" value="PEPTIDOGLYCAN D,D-TRANSPEPTIDASE"/>
    <property type="match status" value="1"/>
</dbReference>
<evidence type="ECO:0000313" key="9">
    <source>
        <dbReference type="Proteomes" id="UP000006640"/>
    </source>
</evidence>
<accession>D6Y6E8</accession>
<comment type="similarity">
    <text evidence="2">Belongs to the transpeptidase family.</text>
</comment>
<name>D6Y6E8_THEBD</name>
<keyword evidence="9" id="KW-1185">Reference proteome</keyword>
<dbReference type="InterPro" id="IPR050515">
    <property type="entry name" value="Beta-lactam/transpept"/>
</dbReference>